<dbReference type="PANTHER" id="PTHR44218">
    <property type="entry name" value="PROTEIN SPA1-RELATED 2"/>
    <property type="match status" value="1"/>
</dbReference>
<keyword evidence="6" id="KW-1185">Reference proteome</keyword>
<dbReference type="OrthoDB" id="273771at2759"/>
<dbReference type="GO" id="GO:0004672">
    <property type="term" value="F:protein kinase activity"/>
    <property type="evidence" value="ECO:0007669"/>
    <property type="project" value="InterPro"/>
</dbReference>
<sequence>MGDTSLRQWLDNPQRSVNFCECFNIFRQIVEIVHVAHSQGNAVHNVRPSCFVMSSFSHASSMDPATCSDADLDTPEEDSEIKTPTLTPTCDMHQQRCLGSDDFVPAKTSIASLSSVVFVPPTSLMEDIAGKDEEVAGKRQLYAIKQELVMELSWYTSPEEVAGAVRSCASDIFQLGVLLFELFYPLSRTEEKSRTMSSLRNRVLPPQLLLKWPKEASFCLWLLHPEPSHRPTIGDLLQSEFLNEPRHDVEQCEATVQLRERIYNQELLLEFLLLIQQKKVEAAEKLQHSISFLCSDIAEVTKQKTEFMEISGTALANDDCSTSRFPSTVVLDNDENSTSPRTRKRVRTDMGVDDTAEYDYQKNEESTLSKSPQFLKNFKKLESAYFLTRSKPSYSSGKVHVVEHTPVSANGRGSFVVAERSCVRKVASKEEFREGKIPWANPFLEGLQKYLSFSRLKVKADLKQGDLLHSSNLVCSVSFDRDAEFFATAGVNKKIKVFEYDSTINEDLDIQYPVVEMVSRSTLSSTCWNTYVKSQIASSNFEGVVQLWDVTTSQVQSEMREHNQRAWSIDFSSADPTLLASASDDGSVKLWTINQGVSVGTIKTKANVCCVQFPLDFAHCLAFGSADHQIYYYDLRNMKEPLCTLVGHNRTVSYIKFVDSVSLVSASTDNTLKLWDLSNCASRVVDSPVQSFTGHKNIKNFVGLSVSDGYIATGSETNEVFIYHKAFPMPALSFKFYSSDPLPLDEANDPSKFITSVCWRGQSTTLIAANSTGNVKILQMV</sequence>
<evidence type="ECO:0000256" key="1">
    <source>
        <dbReference type="ARBA" id="ARBA00022574"/>
    </source>
</evidence>
<dbReference type="PROSITE" id="PS50082">
    <property type="entry name" value="WD_REPEATS_2"/>
    <property type="match status" value="2"/>
</dbReference>
<dbReference type="PROSITE" id="PS00678">
    <property type="entry name" value="WD_REPEATS_1"/>
    <property type="match status" value="1"/>
</dbReference>
<dbReference type="Proteomes" id="UP000291084">
    <property type="component" value="Chromosome 6"/>
</dbReference>
<dbReference type="GO" id="GO:0005524">
    <property type="term" value="F:ATP binding"/>
    <property type="evidence" value="ECO:0007669"/>
    <property type="project" value="InterPro"/>
</dbReference>
<dbReference type="Gene3D" id="2.130.10.10">
    <property type="entry name" value="YVTN repeat-like/Quinoprotein amine dehydrogenase"/>
    <property type="match status" value="1"/>
</dbReference>
<dbReference type="SUPFAM" id="SSF50978">
    <property type="entry name" value="WD40 repeat-like"/>
    <property type="match status" value="1"/>
</dbReference>
<gene>
    <name evidence="5" type="primary">Vigan.06G051100</name>
    <name evidence="5" type="ORF">VIGAN_06051100</name>
</gene>
<evidence type="ECO:0000313" key="6">
    <source>
        <dbReference type="Proteomes" id="UP000291084"/>
    </source>
</evidence>
<dbReference type="Pfam" id="PF00400">
    <property type="entry name" value="WD40"/>
    <property type="match status" value="3"/>
</dbReference>
<dbReference type="InterPro" id="IPR020472">
    <property type="entry name" value="WD40_PAC1"/>
</dbReference>
<dbReference type="EMBL" id="AP015039">
    <property type="protein sequence ID" value="BAT89536.1"/>
    <property type="molecule type" value="Genomic_DNA"/>
</dbReference>
<evidence type="ECO:0000256" key="2">
    <source>
        <dbReference type="ARBA" id="ARBA00022737"/>
    </source>
</evidence>
<dbReference type="InterPro" id="IPR036322">
    <property type="entry name" value="WD40_repeat_dom_sf"/>
</dbReference>
<keyword evidence="2" id="KW-0677">Repeat</keyword>
<dbReference type="PROSITE" id="PS50011">
    <property type="entry name" value="PROTEIN_KINASE_DOM"/>
    <property type="match status" value="1"/>
</dbReference>
<dbReference type="AlphaFoldDB" id="A0A0S3S9Q1"/>
<dbReference type="InterPro" id="IPR044630">
    <property type="entry name" value="SPA1/2/3/4"/>
</dbReference>
<dbReference type="PANTHER" id="PTHR44218:SF1">
    <property type="entry name" value="PROTEIN SPA1-RELATED 3"/>
    <property type="match status" value="1"/>
</dbReference>
<accession>A0A0S3S9Q1</accession>
<organism evidence="5 6">
    <name type="scientific">Vigna angularis var. angularis</name>
    <dbReference type="NCBI Taxonomy" id="157739"/>
    <lineage>
        <taxon>Eukaryota</taxon>
        <taxon>Viridiplantae</taxon>
        <taxon>Streptophyta</taxon>
        <taxon>Embryophyta</taxon>
        <taxon>Tracheophyta</taxon>
        <taxon>Spermatophyta</taxon>
        <taxon>Magnoliopsida</taxon>
        <taxon>eudicotyledons</taxon>
        <taxon>Gunneridae</taxon>
        <taxon>Pentapetalae</taxon>
        <taxon>rosids</taxon>
        <taxon>fabids</taxon>
        <taxon>Fabales</taxon>
        <taxon>Fabaceae</taxon>
        <taxon>Papilionoideae</taxon>
        <taxon>50 kb inversion clade</taxon>
        <taxon>NPAAA clade</taxon>
        <taxon>indigoferoid/millettioid clade</taxon>
        <taxon>Phaseoleae</taxon>
        <taxon>Vigna</taxon>
    </lineage>
</organism>
<dbReference type="InterPro" id="IPR019775">
    <property type="entry name" value="WD40_repeat_CS"/>
</dbReference>
<reference evidence="5 6" key="1">
    <citation type="journal article" date="2015" name="Sci. Rep.">
        <title>The power of single molecule real-time sequencing technology in the de novo assembly of a eukaryotic genome.</title>
        <authorList>
            <person name="Sakai H."/>
            <person name="Naito K."/>
            <person name="Ogiso-Tanaka E."/>
            <person name="Takahashi Y."/>
            <person name="Iseki K."/>
            <person name="Muto C."/>
            <person name="Satou K."/>
            <person name="Teruya K."/>
            <person name="Shiroma A."/>
            <person name="Shimoji M."/>
            <person name="Hirano T."/>
            <person name="Itoh T."/>
            <person name="Kaga A."/>
            <person name="Tomooka N."/>
        </authorList>
    </citation>
    <scope>NUCLEOTIDE SEQUENCE [LARGE SCALE GENOMIC DNA]</scope>
    <source>
        <strain evidence="6">cv. Shumari</strain>
    </source>
</reference>
<dbReference type="PRINTS" id="PR00320">
    <property type="entry name" value="GPROTEINBRPT"/>
</dbReference>
<evidence type="ECO:0000259" key="4">
    <source>
        <dbReference type="PROSITE" id="PS50011"/>
    </source>
</evidence>
<dbReference type="InterPro" id="IPR001680">
    <property type="entry name" value="WD40_rpt"/>
</dbReference>
<dbReference type="InterPro" id="IPR011009">
    <property type="entry name" value="Kinase-like_dom_sf"/>
</dbReference>
<evidence type="ECO:0000313" key="5">
    <source>
        <dbReference type="EMBL" id="BAT89536.1"/>
    </source>
</evidence>
<evidence type="ECO:0000256" key="3">
    <source>
        <dbReference type="PROSITE-ProRule" id="PRU00221"/>
    </source>
</evidence>
<proteinExistence type="predicted"/>
<dbReference type="GO" id="GO:0009640">
    <property type="term" value="P:photomorphogenesis"/>
    <property type="evidence" value="ECO:0007669"/>
    <property type="project" value="InterPro"/>
</dbReference>
<dbReference type="SUPFAM" id="SSF56112">
    <property type="entry name" value="Protein kinase-like (PK-like)"/>
    <property type="match status" value="1"/>
</dbReference>
<dbReference type="Gene3D" id="1.10.510.10">
    <property type="entry name" value="Transferase(Phosphotransferase) domain 1"/>
    <property type="match status" value="1"/>
</dbReference>
<protein>
    <recommendedName>
        <fullName evidence="4">Protein kinase domain-containing protein</fullName>
    </recommendedName>
</protein>
<dbReference type="InterPro" id="IPR000719">
    <property type="entry name" value="Prot_kinase_dom"/>
</dbReference>
<name>A0A0S3S9Q1_PHAAN</name>
<dbReference type="PROSITE" id="PS50294">
    <property type="entry name" value="WD_REPEATS_REGION"/>
    <property type="match status" value="2"/>
</dbReference>
<feature type="repeat" description="WD" evidence="3">
    <location>
        <begin position="645"/>
        <end position="679"/>
    </location>
</feature>
<dbReference type="InterPro" id="IPR015943">
    <property type="entry name" value="WD40/YVTN_repeat-like_dom_sf"/>
</dbReference>
<keyword evidence="1 3" id="KW-0853">WD repeat</keyword>
<feature type="repeat" description="WD" evidence="3">
    <location>
        <begin position="559"/>
        <end position="601"/>
    </location>
</feature>
<dbReference type="SMART" id="SM00320">
    <property type="entry name" value="WD40"/>
    <property type="match status" value="7"/>
</dbReference>
<feature type="domain" description="Protein kinase" evidence="4">
    <location>
        <begin position="1"/>
        <end position="242"/>
    </location>
</feature>